<dbReference type="SMART" id="SM00458">
    <property type="entry name" value="RICIN"/>
    <property type="match status" value="1"/>
</dbReference>
<dbReference type="VEuPathDB" id="FungiDB:MUCCIDRAFT_109992"/>
<proteinExistence type="predicted"/>
<dbReference type="STRING" id="747725.A0A168L5R1"/>
<sequence>MFPSEGYFFLKSQKTGLVLDINGETEAGSRLVIRPKGDESEVENQLWTFEQGYLISKKTSLVVDIEGGDLRSDKRVLQFDRKKTMAHNQRWGIRDGFVYPVADPRLVLDTKEDSGSPVTVTYRRTEDNDLQQWYLEPFEGDY</sequence>
<dbReference type="CDD" id="cd23454">
    <property type="entry name" value="beta-trefoil_Ricin_GllA-1"/>
    <property type="match status" value="1"/>
</dbReference>
<reference evidence="2 3" key="1">
    <citation type="submission" date="2015-06" db="EMBL/GenBank/DDBJ databases">
        <title>Expansion of signal transduction pathways in fungi by whole-genome duplication.</title>
        <authorList>
            <consortium name="DOE Joint Genome Institute"/>
            <person name="Corrochano L.M."/>
            <person name="Kuo A."/>
            <person name="Marcet-Houben M."/>
            <person name="Polaino S."/>
            <person name="Salamov A."/>
            <person name="Villalobos J.M."/>
            <person name="Alvarez M.I."/>
            <person name="Avalos J."/>
            <person name="Benito E.P."/>
            <person name="Benoit I."/>
            <person name="Burger G."/>
            <person name="Camino L.P."/>
            <person name="Canovas D."/>
            <person name="Cerda-Olmedo E."/>
            <person name="Cheng J.-F."/>
            <person name="Dominguez A."/>
            <person name="Elias M."/>
            <person name="Eslava A.P."/>
            <person name="Glaser F."/>
            <person name="Grimwood J."/>
            <person name="Gutierrez G."/>
            <person name="Heitman J."/>
            <person name="Henrissat B."/>
            <person name="Iturriaga E.A."/>
            <person name="Lang B.F."/>
            <person name="Lavin J.L."/>
            <person name="Lee S."/>
            <person name="Li W."/>
            <person name="Lindquist E."/>
            <person name="Lopez-Garcia S."/>
            <person name="Luque E.M."/>
            <person name="Marcos A.T."/>
            <person name="Martin J."/>
            <person name="Mccluskey K."/>
            <person name="Medina H.R."/>
            <person name="Miralles-Duran A."/>
            <person name="Miyazaki A."/>
            <person name="Munoz-Torres E."/>
            <person name="Oguiza J.A."/>
            <person name="Ohm R."/>
            <person name="Olmedo M."/>
            <person name="Orejas M."/>
            <person name="Ortiz-Castellanos L."/>
            <person name="Pisabarro A.G."/>
            <person name="Rodriguez-Romero J."/>
            <person name="Ruiz-Herrera J."/>
            <person name="Ruiz-Vazquez R."/>
            <person name="Sanz C."/>
            <person name="Schackwitz W."/>
            <person name="Schmutz J."/>
            <person name="Shahriari M."/>
            <person name="Shelest E."/>
            <person name="Silva-Franco F."/>
            <person name="Soanes D."/>
            <person name="Syed K."/>
            <person name="Tagua V.G."/>
            <person name="Talbot N.J."/>
            <person name="Thon M."/>
            <person name="De Vries R.P."/>
            <person name="Wiebenga A."/>
            <person name="Yadav J.S."/>
            <person name="Braun E.L."/>
            <person name="Baker S."/>
            <person name="Garre V."/>
            <person name="Horwitz B."/>
            <person name="Torres-Martinez S."/>
            <person name="Idnurm A."/>
            <person name="Herrera-Estrella A."/>
            <person name="Gabaldon T."/>
            <person name="Grigoriev I.V."/>
        </authorList>
    </citation>
    <scope>NUCLEOTIDE SEQUENCE [LARGE SCALE GENOMIC DNA]</scope>
    <source>
        <strain evidence="2 3">CBS 277.49</strain>
    </source>
</reference>
<name>A0A168L5R1_MUCCL</name>
<dbReference type="OrthoDB" id="9895617at2759"/>
<evidence type="ECO:0000259" key="1">
    <source>
        <dbReference type="SMART" id="SM00458"/>
    </source>
</evidence>
<keyword evidence="3" id="KW-1185">Reference proteome</keyword>
<dbReference type="Proteomes" id="UP000077051">
    <property type="component" value="Unassembled WGS sequence"/>
</dbReference>
<dbReference type="PROSITE" id="PS50231">
    <property type="entry name" value="RICIN_B_LECTIN"/>
    <property type="match status" value="1"/>
</dbReference>
<comment type="caution">
    <text evidence="2">The sequence shown here is derived from an EMBL/GenBank/DDBJ whole genome shotgun (WGS) entry which is preliminary data.</text>
</comment>
<dbReference type="InterPro" id="IPR035992">
    <property type="entry name" value="Ricin_B-like_lectins"/>
</dbReference>
<dbReference type="Pfam" id="PF00652">
    <property type="entry name" value="Ricin_B_lectin"/>
    <property type="match status" value="1"/>
</dbReference>
<dbReference type="SMR" id="A0A168L5R1"/>
<evidence type="ECO:0000313" key="3">
    <source>
        <dbReference type="Proteomes" id="UP000077051"/>
    </source>
</evidence>
<evidence type="ECO:0000313" key="2">
    <source>
        <dbReference type="EMBL" id="OAD03138.1"/>
    </source>
</evidence>
<feature type="domain" description="Ricin B lectin" evidence="1">
    <location>
        <begin position="5"/>
        <end position="136"/>
    </location>
</feature>
<accession>A0A168L5R1</accession>
<dbReference type="Gene3D" id="2.80.10.50">
    <property type="match status" value="1"/>
</dbReference>
<dbReference type="InterPro" id="IPR000772">
    <property type="entry name" value="Ricin_B_lectin"/>
</dbReference>
<organism evidence="2 3">
    <name type="scientific">Mucor lusitanicus CBS 277.49</name>
    <dbReference type="NCBI Taxonomy" id="747725"/>
    <lineage>
        <taxon>Eukaryota</taxon>
        <taxon>Fungi</taxon>
        <taxon>Fungi incertae sedis</taxon>
        <taxon>Mucoromycota</taxon>
        <taxon>Mucoromycotina</taxon>
        <taxon>Mucoromycetes</taxon>
        <taxon>Mucorales</taxon>
        <taxon>Mucorineae</taxon>
        <taxon>Mucoraceae</taxon>
        <taxon>Mucor</taxon>
    </lineage>
</organism>
<dbReference type="AlphaFoldDB" id="A0A168L5R1"/>
<dbReference type="SUPFAM" id="SSF50370">
    <property type="entry name" value="Ricin B-like lectins"/>
    <property type="match status" value="1"/>
</dbReference>
<protein>
    <submittedName>
        <fullName evidence="2">Carbohydrate-binding module family 13 protein</fullName>
    </submittedName>
</protein>
<dbReference type="EMBL" id="AMYB01000004">
    <property type="protein sequence ID" value="OAD03138.1"/>
    <property type="molecule type" value="Genomic_DNA"/>
</dbReference>
<gene>
    <name evidence="2" type="ORF">MUCCIDRAFT_109992</name>
</gene>